<keyword evidence="2" id="KW-1185">Reference proteome</keyword>
<name>A0ABS8WRI4_DATST</name>
<sequence>MLASIYRALVLHRSRLAFRRWGVDKYDAYPRSLPHIGDSRICILLSPMVRPCHLKARHGLLKHKGCMGAWARGAYNSKGDQFTLLCSADPITLDIPREENRTPPPPSASSHISAAQFHTVVVPTPTPPDFLKVAQRAQVHESQLVKLAKAIPSMIQLSIKKAMKPAKYILKRLCSIVEVLESEVITLRKYVAALSEPPSTSNTIPPEPAAIPH</sequence>
<organism evidence="1 2">
    <name type="scientific">Datura stramonium</name>
    <name type="common">Jimsonweed</name>
    <name type="synonym">Common thornapple</name>
    <dbReference type="NCBI Taxonomy" id="4076"/>
    <lineage>
        <taxon>Eukaryota</taxon>
        <taxon>Viridiplantae</taxon>
        <taxon>Streptophyta</taxon>
        <taxon>Embryophyta</taxon>
        <taxon>Tracheophyta</taxon>
        <taxon>Spermatophyta</taxon>
        <taxon>Magnoliopsida</taxon>
        <taxon>eudicotyledons</taxon>
        <taxon>Gunneridae</taxon>
        <taxon>Pentapetalae</taxon>
        <taxon>asterids</taxon>
        <taxon>lamiids</taxon>
        <taxon>Solanales</taxon>
        <taxon>Solanaceae</taxon>
        <taxon>Solanoideae</taxon>
        <taxon>Datureae</taxon>
        <taxon>Datura</taxon>
    </lineage>
</organism>
<reference evidence="1 2" key="1">
    <citation type="journal article" date="2021" name="BMC Genomics">
        <title>Datura genome reveals duplications of psychoactive alkaloid biosynthetic genes and high mutation rate following tissue culture.</title>
        <authorList>
            <person name="Rajewski A."/>
            <person name="Carter-House D."/>
            <person name="Stajich J."/>
            <person name="Litt A."/>
        </authorList>
    </citation>
    <scope>NUCLEOTIDE SEQUENCE [LARGE SCALE GENOMIC DNA]</scope>
    <source>
        <strain evidence="1">AR-01</strain>
    </source>
</reference>
<dbReference type="EMBL" id="JACEIK010011213">
    <property type="protein sequence ID" value="MCE3215530.1"/>
    <property type="molecule type" value="Genomic_DNA"/>
</dbReference>
<comment type="caution">
    <text evidence="1">The sequence shown here is derived from an EMBL/GenBank/DDBJ whole genome shotgun (WGS) entry which is preliminary data.</text>
</comment>
<accession>A0ABS8WRI4</accession>
<evidence type="ECO:0000313" key="1">
    <source>
        <dbReference type="EMBL" id="MCE3215530.1"/>
    </source>
</evidence>
<gene>
    <name evidence="1" type="ORF">HAX54_002738</name>
</gene>
<protein>
    <submittedName>
        <fullName evidence="1">Uncharacterized protein</fullName>
    </submittedName>
</protein>
<proteinExistence type="predicted"/>
<evidence type="ECO:0000313" key="2">
    <source>
        <dbReference type="Proteomes" id="UP000823775"/>
    </source>
</evidence>
<dbReference type="Proteomes" id="UP000823775">
    <property type="component" value="Unassembled WGS sequence"/>
</dbReference>